<dbReference type="OrthoDB" id="543560at2"/>
<comment type="caution">
    <text evidence="2">The sequence shown here is derived from an EMBL/GenBank/DDBJ whole genome shotgun (WGS) entry which is preliminary data.</text>
</comment>
<evidence type="ECO:0000256" key="1">
    <source>
        <dbReference type="SAM" id="SignalP"/>
    </source>
</evidence>
<feature type="signal peptide" evidence="1">
    <location>
        <begin position="1"/>
        <end position="43"/>
    </location>
</feature>
<dbReference type="AlphaFoldDB" id="A0A2S7K9V5"/>
<dbReference type="Proteomes" id="UP000239504">
    <property type="component" value="Unassembled WGS sequence"/>
</dbReference>
<feature type="chain" id="PRO_5015578811" description="DUF3604 domain-containing protein" evidence="1">
    <location>
        <begin position="44"/>
        <end position="675"/>
    </location>
</feature>
<accession>A0A2S7K9V5</accession>
<evidence type="ECO:0008006" key="4">
    <source>
        <dbReference type="Google" id="ProtNLM"/>
    </source>
</evidence>
<keyword evidence="3" id="KW-1185">Reference proteome</keyword>
<dbReference type="Pfam" id="PF12228">
    <property type="entry name" value="DUF3604"/>
    <property type="match status" value="2"/>
</dbReference>
<gene>
    <name evidence="2" type="ORF">CW354_00035</name>
</gene>
<evidence type="ECO:0000313" key="2">
    <source>
        <dbReference type="EMBL" id="PQA89304.1"/>
    </source>
</evidence>
<protein>
    <recommendedName>
        <fullName evidence="4">DUF3604 domain-containing protein</fullName>
    </recommendedName>
</protein>
<name>A0A2S7K9V5_9PROT</name>
<keyword evidence="1" id="KW-0732">Signal</keyword>
<proteinExistence type="predicted"/>
<reference evidence="2 3" key="1">
    <citation type="submission" date="2017-12" db="EMBL/GenBank/DDBJ databases">
        <authorList>
            <person name="Hurst M.R.H."/>
        </authorList>
    </citation>
    <scope>NUCLEOTIDE SEQUENCE [LARGE SCALE GENOMIC DNA]</scope>
    <source>
        <strain evidence="2 3">SY-3-19</strain>
    </source>
</reference>
<organism evidence="2 3">
    <name type="scientific">Hyphococcus luteus</name>
    <dbReference type="NCBI Taxonomy" id="2058213"/>
    <lineage>
        <taxon>Bacteria</taxon>
        <taxon>Pseudomonadati</taxon>
        <taxon>Pseudomonadota</taxon>
        <taxon>Alphaproteobacteria</taxon>
        <taxon>Parvularculales</taxon>
        <taxon>Parvularculaceae</taxon>
        <taxon>Hyphococcus</taxon>
    </lineage>
</organism>
<dbReference type="InterPro" id="IPR022028">
    <property type="entry name" value="DUF3604"/>
</dbReference>
<dbReference type="Gene3D" id="3.20.20.140">
    <property type="entry name" value="Metal-dependent hydrolases"/>
    <property type="match status" value="1"/>
</dbReference>
<dbReference type="EMBL" id="PJCH01000001">
    <property type="protein sequence ID" value="PQA89304.1"/>
    <property type="molecule type" value="Genomic_DNA"/>
</dbReference>
<sequence>MALKRLVSWERFMTRMSVLKKKRRLICCELAFIALFFAASAKGAEFTVSPTTMNAGSLQTMQFTLEVGADGIETGGGLRVEVPVAYAETEFLMWSRPQTNNAQAPGYIWAKSSGSGAVDVRITGVLGGIIEAKVAAPLVEGDKLTIFYRGIVQSIAGEIDARYASLSSEGATWSNKAAFPKLKIEPAKASTLSIHFPSDLRVGKPFEVSLVATDKYGNLAKGFDGVVELDSTDQQAVLPSKVQFRAEDKGRVVIDDAVFFTAGFQKIQAEPNAHDLKIRYKYAWVGERAPARRRLFGDLHFHTGTGAGNRGFFTAPAGANLNTTDTSTFKELNLAGDHRANFTDAVRAYAYARDVSGLDFASTSEHSSRLMTEDIWRESQRISDSFYKPGAFTTFYGFEWTPALNHYVVMYKNKEGRPLSHLAYTTYPSLRDALVEQDVPALAIPHVSWRFENHNIWQDDVGDKFRPIGEIYSLWNSRHLVQPDNEPQLFELGSDDKWSYQYAWRKGYKIGVIGASDNHLGHPGANDETTSIRHSGGLAVVMADENDRNSIWDSLHRRAAYATTGTQIYMDFTADGRIMGSEYRANSAPHFRAKIAGTNQLALVELVRLQDGLYSTVFSVAPNAETYFLDFKDESFSDRAMYYLRVTQADEYPNRLYSHSTADMAWSSPIWISAK</sequence>
<evidence type="ECO:0000313" key="3">
    <source>
        <dbReference type="Proteomes" id="UP000239504"/>
    </source>
</evidence>